<feature type="DNA-binding region" description="H-T-H motif" evidence="4">
    <location>
        <begin position="29"/>
        <end position="48"/>
    </location>
</feature>
<evidence type="ECO:0000313" key="6">
    <source>
        <dbReference type="EMBL" id="NVN49352.1"/>
    </source>
</evidence>
<keyword evidence="1" id="KW-0805">Transcription regulation</keyword>
<keyword evidence="7" id="KW-1185">Reference proteome</keyword>
<evidence type="ECO:0000256" key="3">
    <source>
        <dbReference type="ARBA" id="ARBA00023163"/>
    </source>
</evidence>
<organism evidence="6 7">
    <name type="scientific">Mycolicibacterium hippocampi</name>
    <dbReference type="NCBI Taxonomy" id="659824"/>
    <lineage>
        <taxon>Bacteria</taxon>
        <taxon>Bacillati</taxon>
        <taxon>Actinomycetota</taxon>
        <taxon>Actinomycetes</taxon>
        <taxon>Mycobacteriales</taxon>
        <taxon>Mycobacteriaceae</taxon>
        <taxon>Mycolicibacterium</taxon>
    </lineage>
</organism>
<dbReference type="PANTHER" id="PTHR47506">
    <property type="entry name" value="TRANSCRIPTIONAL REGULATORY PROTEIN"/>
    <property type="match status" value="1"/>
</dbReference>
<keyword evidence="2 4" id="KW-0238">DNA-binding</keyword>
<gene>
    <name evidence="6" type="ORF">HLY00_459</name>
</gene>
<evidence type="ECO:0000256" key="2">
    <source>
        <dbReference type="ARBA" id="ARBA00023125"/>
    </source>
</evidence>
<evidence type="ECO:0000313" key="7">
    <source>
        <dbReference type="Proteomes" id="UP000570517"/>
    </source>
</evidence>
<keyword evidence="3" id="KW-0804">Transcription</keyword>
<accession>A0A850PGW0</accession>
<dbReference type="EMBL" id="JABFYL010000014">
    <property type="protein sequence ID" value="NVN49352.1"/>
    <property type="molecule type" value="Genomic_DNA"/>
</dbReference>
<dbReference type="RefSeq" id="WP_178357731.1">
    <property type="nucleotide sequence ID" value="NZ_JABFYL010000014.1"/>
</dbReference>
<dbReference type="SUPFAM" id="SSF46689">
    <property type="entry name" value="Homeodomain-like"/>
    <property type="match status" value="1"/>
</dbReference>
<evidence type="ECO:0000259" key="5">
    <source>
        <dbReference type="PROSITE" id="PS50977"/>
    </source>
</evidence>
<reference evidence="6 7" key="1">
    <citation type="submission" date="2020-05" db="EMBL/GenBank/DDBJ databases">
        <title>Draft genome sequence of Mycobacterium hippocampi DL, isolated from European seabass, Dicentrarchus labrax, reared in fish farms.</title>
        <authorList>
            <person name="Stathopoulou P."/>
            <person name="Asimakis E."/>
            <person name="Tzokas K."/>
            <person name="Batargias C."/>
            <person name="Tsiamis G."/>
        </authorList>
    </citation>
    <scope>NUCLEOTIDE SEQUENCE [LARGE SCALE GENOMIC DNA]</scope>
    <source>
        <strain evidence="6 7">DL</strain>
    </source>
</reference>
<feature type="domain" description="HTH tetR-type" evidence="5">
    <location>
        <begin position="4"/>
        <end position="66"/>
    </location>
</feature>
<protein>
    <submittedName>
        <fullName evidence="6">Transcriptional regulator, AcrR family</fullName>
    </submittedName>
</protein>
<dbReference type="AlphaFoldDB" id="A0A850PGW0"/>
<dbReference type="Pfam" id="PF00440">
    <property type="entry name" value="TetR_N"/>
    <property type="match status" value="1"/>
</dbReference>
<dbReference type="GO" id="GO:0003677">
    <property type="term" value="F:DNA binding"/>
    <property type="evidence" value="ECO:0007669"/>
    <property type="project" value="UniProtKB-UniRule"/>
</dbReference>
<dbReference type="Gene3D" id="1.10.357.10">
    <property type="entry name" value="Tetracycline Repressor, domain 2"/>
    <property type="match status" value="1"/>
</dbReference>
<dbReference type="InterPro" id="IPR001647">
    <property type="entry name" value="HTH_TetR"/>
</dbReference>
<dbReference type="PROSITE" id="PS50977">
    <property type="entry name" value="HTH_TETR_2"/>
    <property type="match status" value="1"/>
</dbReference>
<dbReference type="InterPro" id="IPR009057">
    <property type="entry name" value="Homeodomain-like_sf"/>
</dbReference>
<name>A0A850PGW0_9MYCO</name>
<sequence>MVDTTTRERLVTEAMKLFSQQGFKATSVAQIEAAAGLAPGSGALYHHFKSKEALLEAGIDRQLDRRGAMRDIRALFAGLNDLDTELTLLGRYLLAVLDEETQLLQVAARTPAGHAARLQDAYAALIEGLYAELGDWLRNWLPKPADDMATNIAMLGVDALVGHRATRVLFHTTEIQLPDARYLTEWTSLIAARIQQADQNRDATA</sequence>
<dbReference type="Proteomes" id="UP000570517">
    <property type="component" value="Unassembled WGS sequence"/>
</dbReference>
<proteinExistence type="predicted"/>
<evidence type="ECO:0000256" key="1">
    <source>
        <dbReference type="ARBA" id="ARBA00023015"/>
    </source>
</evidence>
<evidence type="ECO:0000256" key="4">
    <source>
        <dbReference type="PROSITE-ProRule" id="PRU00335"/>
    </source>
</evidence>
<dbReference type="PANTHER" id="PTHR47506:SF7">
    <property type="entry name" value="TRANSCRIPTIONAL REGULATORY PROTEIN"/>
    <property type="match status" value="1"/>
</dbReference>
<comment type="caution">
    <text evidence="6">The sequence shown here is derived from an EMBL/GenBank/DDBJ whole genome shotgun (WGS) entry which is preliminary data.</text>
</comment>